<evidence type="ECO:0000256" key="1">
    <source>
        <dbReference type="ARBA" id="ARBA00004123"/>
    </source>
</evidence>
<feature type="compositionally biased region" description="Basic and acidic residues" evidence="8">
    <location>
        <begin position="756"/>
        <end position="766"/>
    </location>
</feature>
<dbReference type="GO" id="GO:0005634">
    <property type="term" value="C:nucleus"/>
    <property type="evidence" value="ECO:0007669"/>
    <property type="project" value="UniProtKB-SubCell"/>
</dbReference>
<comment type="similarity">
    <text evidence="3">Belongs to the NEMF family.</text>
</comment>
<evidence type="ECO:0000256" key="5">
    <source>
        <dbReference type="ARBA" id="ARBA00023054"/>
    </source>
</evidence>
<feature type="compositionally biased region" description="Basic and acidic residues" evidence="8">
    <location>
        <begin position="892"/>
        <end position="926"/>
    </location>
</feature>
<evidence type="ECO:0000313" key="12">
    <source>
        <dbReference type="Proteomes" id="UP000603453"/>
    </source>
</evidence>
<feature type="region of interest" description="Disordered" evidence="8">
    <location>
        <begin position="813"/>
        <end position="946"/>
    </location>
</feature>
<gene>
    <name evidence="11" type="ORF">INT47_010944</name>
</gene>
<name>A0A8H7RCT2_9FUNG</name>
<feature type="compositionally biased region" description="Polar residues" evidence="8">
    <location>
        <begin position="746"/>
        <end position="755"/>
    </location>
</feature>
<feature type="coiled-coil region" evidence="7">
    <location>
        <begin position="317"/>
        <end position="344"/>
    </location>
</feature>
<proteinExistence type="inferred from homology"/>
<evidence type="ECO:0000256" key="7">
    <source>
        <dbReference type="SAM" id="Coils"/>
    </source>
</evidence>
<dbReference type="AlphaFoldDB" id="A0A8H7RCT2"/>
<dbReference type="GO" id="GO:1990116">
    <property type="term" value="P:ribosome-associated ubiquitin-dependent protein catabolic process"/>
    <property type="evidence" value="ECO:0007669"/>
    <property type="project" value="TreeGrafter"/>
</dbReference>
<evidence type="ECO:0000256" key="3">
    <source>
        <dbReference type="ARBA" id="ARBA00008318"/>
    </source>
</evidence>
<accession>A0A8H7RCT2</accession>
<feature type="coiled-coil region" evidence="7">
    <location>
        <begin position="466"/>
        <end position="493"/>
    </location>
</feature>
<feature type="domain" description="NFACT protein C-terminal" evidence="10">
    <location>
        <begin position="966"/>
        <end position="1058"/>
    </location>
</feature>
<dbReference type="GO" id="GO:0000049">
    <property type="term" value="F:tRNA binding"/>
    <property type="evidence" value="ECO:0007669"/>
    <property type="project" value="TreeGrafter"/>
</dbReference>
<evidence type="ECO:0000256" key="6">
    <source>
        <dbReference type="ARBA" id="ARBA00023242"/>
    </source>
</evidence>
<dbReference type="GO" id="GO:1990112">
    <property type="term" value="C:RQC complex"/>
    <property type="evidence" value="ECO:0007669"/>
    <property type="project" value="TreeGrafter"/>
</dbReference>
<dbReference type="GO" id="GO:0043023">
    <property type="term" value="F:ribosomal large subunit binding"/>
    <property type="evidence" value="ECO:0007669"/>
    <property type="project" value="TreeGrafter"/>
</dbReference>
<sequence length="1074" mass="121764">MKQRFNALDVRATVINLRERLIGIRLQNIYDVNAKTFLFKFAKPDDKELVLVESGVRIHTTQFSRDKSITPSPFCAKLRKHLRTRRVTNVRQLGVDRIVDFEFAGGEMGIGYHIICEFYSSGNVILTDHEYRILAVLRAVQPSDTYKVAVGETYNIKSVLNDFEKVQVDQLRTALRSAGPKDTLKKLLNIKFEYGPAMIEDIILEANLDPNMKVATDFDTSEDSPMLSNLLEGFAKGDELIESTKNVVPNGYIILLDDDSKPKTENEEEQVEIYDEFHPFLYKQFANRKYKEFPTFDSAVDEFFSAIESQKLELKTRRQEEAALKKLESVRKEQEKRVNILLDQQITNVRKAQLIELNLQLVDAAITIIRNAVASQMDWQDLNDLVKEEKRRENPIALIIDTLKLDTNQLTLILTDPEDEQDSESEDSEDEDAKPKEQQTYKVDVEIGLTAFANARKYYEKKKSTAQKHEKTIEASSKALKSAERKIRQDLKETKITATINKIRKPFWFEKFLWFISTDGHLIIAGRDMQQNELLVKRYLTKDDAYVHADLHGAASVIVKNKPNANGQPIPPSTLYQAGIMSVCQSKAWEAKMVTSAYWVYPDQVSKSAPSGEYLTTGSFMIRGKKNFLPPVQLVYGFGYVFKLDESCIGNHVKGNDQEDKDEDTQEASKSDKQDYLQAIEDTTTTTTTSEKQEESAPITEETNEASDTTSGTSTPGEEKSQSEEEDSDDDSSSDEDDENAFPDTQLESLTINKEQQPKTADKYNLEDYGEDSDEKEFAANTPTSGSNTPAKKFITAKERRLMKKLNATEVTDAIKAQQEQQQQKQKQPKPKQEPAKAKVVAPPVPTRGRKGKAKKIKDKYADQDEEEKQLRMELLASNKGPQPKGKKAKRDAKAKEEKAALEKERAAYKKSTEEKAQLKEKKKEEEEVETLKQQAAEEGVDEKDTETIRQMLKEENITMLEADEVANLSVLDSFTPNPLPEDIIHFAIPVCAPYSAIQKYKYKVKLTPGSLKRGKAVKQAQSVFFNLSDATPREKELIKSVPDMEAINTMMGKVKVSAPNLEASKRKKGGNRR</sequence>
<dbReference type="InterPro" id="IPR008532">
    <property type="entry name" value="NFACT_RNA-bd"/>
</dbReference>
<dbReference type="GO" id="GO:0005737">
    <property type="term" value="C:cytoplasm"/>
    <property type="evidence" value="ECO:0007669"/>
    <property type="project" value="UniProtKB-SubCell"/>
</dbReference>
<evidence type="ECO:0000256" key="8">
    <source>
        <dbReference type="SAM" id="MobiDB-lite"/>
    </source>
</evidence>
<dbReference type="NCBIfam" id="NF041120">
    <property type="entry name" value="RqcH_arch"/>
    <property type="match status" value="1"/>
</dbReference>
<dbReference type="PANTHER" id="PTHR15239">
    <property type="entry name" value="NUCLEAR EXPORT MEDIATOR FACTOR NEMF"/>
    <property type="match status" value="1"/>
</dbReference>
<dbReference type="EMBL" id="JAEPRD010000022">
    <property type="protein sequence ID" value="KAG2207960.1"/>
    <property type="molecule type" value="Genomic_DNA"/>
</dbReference>
<evidence type="ECO:0000259" key="9">
    <source>
        <dbReference type="Pfam" id="PF05670"/>
    </source>
</evidence>
<organism evidence="11 12">
    <name type="scientific">Mucor saturninus</name>
    <dbReference type="NCBI Taxonomy" id="64648"/>
    <lineage>
        <taxon>Eukaryota</taxon>
        <taxon>Fungi</taxon>
        <taxon>Fungi incertae sedis</taxon>
        <taxon>Mucoromycota</taxon>
        <taxon>Mucoromycotina</taxon>
        <taxon>Mucoromycetes</taxon>
        <taxon>Mucorales</taxon>
        <taxon>Mucorineae</taxon>
        <taxon>Mucoraceae</taxon>
        <taxon>Mucor</taxon>
    </lineage>
</organism>
<dbReference type="FunFam" id="2.30.310.10:FF:000001">
    <property type="entry name" value="Nuclear export mediator factor Nemf"/>
    <property type="match status" value="1"/>
</dbReference>
<dbReference type="Pfam" id="PF11923">
    <property type="entry name" value="NFACT-C"/>
    <property type="match status" value="1"/>
</dbReference>
<keyword evidence="5 7" id="KW-0175">Coiled coil</keyword>
<dbReference type="InterPro" id="IPR021846">
    <property type="entry name" value="NFACT-C"/>
</dbReference>
<feature type="domain" description="NFACT RNA-binding" evidence="9">
    <location>
        <begin position="511"/>
        <end position="624"/>
    </location>
</feature>
<evidence type="ECO:0000256" key="2">
    <source>
        <dbReference type="ARBA" id="ARBA00004496"/>
    </source>
</evidence>
<evidence type="ECO:0000313" key="11">
    <source>
        <dbReference type="EMBL" id="KAG2207960.1"/>
    </source>
</evidence>
<reference evidence="11" key="1">
    <citation type="submission" date="2020-12" db="EMBL/GenBank/DDBJ databases">
        <title>Metabolic potential, ecology and presence of endohyphal bacteria is reflected in genomic diversity of Mucoromycotina.</title>
        <authorList>
            <person name="Muszewska A."/>
            <person name="Okrasinska A."/>
            <person name="Steczkiewicz K."/>
            <person name="Drgas O."/>
            <person name="Orlowska M."/>
            <person name="Perlinska-Lenart U."/>
            <person name="Aleksandrzak-Piekarczyk T."/>
            <person name="Szatraj K."/>
            <person name="Zielenkiewicz U."/>
            <person name="Pilsyk S."/>
            <person name="Malc E."/>
            <person name="Mieczkowski P."/>
            <person name="Kruszewska J.S."/>
            <person name="Biernat P."/>
            <person name="Pawlowska J."/>
        </authorList>
    </citation>
    <scope>NUCLEOTIDE SEQUENCE</scope>
    <source>
        <strain evidence="11">WA0000017839</strain>
    </source>
</reference>
<dbReference type="OrthoDB" id="207084at2759"/>
<feature type="region of interest" description="Disordered" evidence="8">
    <location>
        <begin position="415"/>
        <end position="439"/>
    </location>
</feature>
<feature type="compositionally biased region" description="Basic residues" evidence="8">
    <location>
        <begin position="848"/>
        <end position="858"/>
    </location>
</feature>
<feature type="compositionally biased region" description="Low complexity" evidence="8">
    <location>
        <begin position="816"/>
        <end position="826"/>
    </location>
</feature>
<dbReference type="Proteomes" id="UP000603453">
    <property type="component" value="Unassembled WGS sequence"/>
</dbReference>
<protein>
    <submittedName>
        <fullName evidence="11">Uncharacterized protein</fullName>
    </submittedName>
</protein>
<dbReference type="Gene3D" id="2.30.310.10">
    <property type="entry name" value="ibrinogen binding protein from staphylococcus aureus domain"/>
    <property type="match status" value="1"/>
</dbReference>
<dbReference type="Pfam" id="PF05833">
    <property type="entry name" value="NFACT_N"/>
    <property type="match status" value="1"/>
</dbReference>
<keyword evidence="6" id="KW-0539">Nucleus</keyword>
<comment type="subcellular location">
    <subcellularLocation>
        <location evidence="2">Cytoplasm</location>
    </subcellularLocation>
    <subcellularLocation>
        <location evidence="1">Nucleus</location>
    </subcellularLocation>
</comment>
<dbReference type="PANTHER" id="PTHR15239:SF6">
    <property type="entry name" value="RIBOSOME QUALITY CONTROL COMPLEX SUBUNIT NEMF"/>
    <property type="match status" value="1"/>
</dbReference>
<dbReference type="GO" id="GO:0072344">
    <property type="term" value="P:rescue of stalled ribosome"/>
    <property type="evidence" value="ECO:0007669"/>
    <property type="project" value="TreeGrafter"/>
</dbReference>
<keyword evidence="4" id="KW-0963">Cytoplasm</keyword>
<dbReference type="InterPro" id="IPR051608">
    <property type="entry name" value="RQC_Subunit_NEMF"/>
</dbReference>
<feature type="compositionally biased region" description="Acidic residues" evidence="8">
    <location>
        <begin position="724"/>
        <end position="741"/>
    </location>
</feature>
<feature type="compositionally biased region" description="Polar residues" evidence="8">
    <location>
        <begin position="706"/>
        <end position="716"/>
    </location>
</feature>
<dbReference type="Pfam" id="PF05670">
    <property type="entry name" value="NFACT-R_1"/>
    <property type="match status" value="1"/>
</dbReference>
<comment type="caution">
    <text evidence="11">The sequence shown here is derived from an EMBL/GenBank/DDBJ whole genome shotgun (WGS) entry which is preliminary data.</text>
</comment>
<evidence type="ECO:0000259" key="10">
    <source>
        <dbReference type="Pfam" id="PF11923"/>
    </source>
</evidence>
<feature type="compositionally biased region" description="Acidic residues" evidence="8">
    <location>
        <begin position="416"/>
        <end position="432"/>
    </location>
</feature>
<evidence type="ECO:0000256" key="4">
    <source>
        <dbReference type="ARBA" id="ARBA00022490"/>
    </source>
</evidence>
<feature type="compositionally biased region" description="Polar residues" evidence="8">
    <location>
        <begin position="781"/>
        <end position="790"/>
    </location>
</feature>
<feature type="region of interest" description="Disordered" evidence="8">
    <location>
        <begin position="653"/>
        <end position="796"/>
    </location>
</feature>
<keyword evidence="12" id="KW-1185">Reference proteome</keyword>